<keyword evidence="1" id="KW-0472">Membrane</keyword>
<proteinExistence type="predicted"/>
<feature type="transmembrane region" description="Helical" evidence="1">
    <location>
        <begin position="136"/>
        <end position="157"/>
    </location>
</feature>
<keyword evidence="1" id="KW-1133">Transmembrane helix</keyword>
<dbReference type="Proteomes" id="UP000796880">
    <property type="component" value="Unassembled WGS sequence"/>
</dbReference>
<evidence type="ECO:0000313" key="2">
    <source>
        <dbReference type="EMBL" id="KAF3450441.1"/>
    </source>
</evidence>
<reference evidence="2" key="1">
    <citation type="submission" date="2020-03" db="EMBL/GenBank/DDBJ databases">
        <title>A high-quality chromosome-level genome assembly of a woody plant with both climbing and erect habits, Rhamnella rubrinervis.</title>
        <authorList>
            <person name="Lu Z."/>
            <person name="Yang Y."/>
            <person name="Zhu X."/>
            <person name="Sun Y."/>
        </authorList>
    </citation>
    <scope>NUCLEOTIDE SEQUENCE</scope>
    <source>
        <strain evidence="2">BYM</strain>
        <tissue evidence="2">Leaf</tissue>
    </source>
</reference>
<dbReference type="AlphaFoldDB" id="A0A8K0MLD3"/>
<comment type="caution">
    <text evidence="2">The sequence shown here is derived from an EMBL/GenBank/DDBJ whole genome shotgun (WGS) entry which is preliminary data.</text>
</comment>
<keyword evidence="3" id="KW-1185">Reference proteome</keyword>
<evidence type="ECO:0000313" key="3">
    <source>
        <dbReference type="Proteomes" id="UP000796880"/>
    </source>
</evidence>
<evidence type="ECO:0000256" key="1">
    <source>
        <dbReference type="SAM" id="Phobius"/>
    </source>
</evidence>
<keyword evidence="1" id="KW-0812">Transmembrane</keyword>
<name>A0A8K0MLD3_9ROSA</name>
<organism evidence="2 3">
    <name type="scientific">Rhamnella rubrinervis</name>
    <dbReference type="NCBI Taxonomy" id="2594499"/>
    <lineage>
        <taxon>Eukaryota</taxon>
        <taxon>Viridiplantae</taxon>
        <taxon>Streptophyta</taxon>
        <taxon>Embryophyta</taxon>
        <taxon>Tracheophyta</taxon>
        <taxon>Spermatophyta</taxon>
        <taxon>Magnoliopsida</taxon>
        <taxon>eudicotyledons</taxon>
        <taxon>Gunneridae</taxon>
        <taxon>Pentapetalae</taxon>
        <taxon>rosids</taxon>
        <taxon>fabids</taxon>
        <taxon>Rosales</taxon>
        <taxon>Rhamnaceae</taxon>
        <taxon>rhamnoid group</taxon>
        <taxon>Rhamneae</taxon>
        <taxon>Rhamnella</taxon>
    </lineage>
</organism>
<dbReference type="EMBL" id="VOIH02000003">
    <property type="protein sequence ID" value="KAF3450441.1"/>
    <property type="molecule type" value="Genomic_DNA"/>
</dbReference>
<accession>A0A8K0MLD3</accession>
<protein>
    <submittedName>
        <fullName evidence="2">Uncharacterized protein</fullName>
    </submittedName>
</protein>
<gene>
    <name evidence="2" type="ORF">FNV43_RR06523</name>
</gene>
<sequence length="347" mass="40129">MAADQKDEESNIVVDLDTRVSNLSKYINIMDKDETQLMELLNSSTAAATSEPSQIHAVDAAIEQLQRDQQDAKKVFNQLLEEYSSGGGNLYDLGFKILKDDVVVESSLSLKPKKDVVRRKRSEWSKELKNREGVKAYAVEVGTLFSFLLVHLMLFVLQRREITAEFQRLKNSVRSLIMGTKSLVPNRMDRVIQIAEARYQEKKAKEMEMDIRSPVMEEDIQYEVAYKERALNKLFDKVLHEILHLESIWKVLGQSELVWTEDVVSLMGSRIVECREGLKVVRDTIVDLGKEVFQYVIEDEDGKSKEFGNTVYFKIKGFGKMMMSIMMMMMFQEEQAVKDKRFEPYEC</sequence>